<dbReference type="EMBL" id="AWVQ01000868">
    <property type="protein sequence ID" value="ERK66953.1"/>
    <property type="molecule type" value="Genomic_DNA"/>
</dbReference>
<keyword evidence="2 5" id="KW-0812">Transmembrane</keyword>
<comment type="subcellular location">
    <subcellularLocation>
        <location evidence="1">Membrane</location>
        <topology evidence="1">Multi-pass membrane protein</topology>
    </subcellularLocation>
</comment>
<dbReference type="SUPFAM" id="SSF81345">
    <property type="entry name" value="ABC transporter involved in vitamin B12 uptake, BtuC"/>
    <property type="match status" value="1"/>
</dbReference>
<comment type="caution">
    <text evidence="6">The sequence shown here is derived from an EMBL/GenBank/DDBJ whole genome shotgun (WGS) entry which is preliminary data.</text>
</comment>
<proteinExistence type="predicted"/>
<gene>
    <name evidence="6" type="ORF">N136_04703</name>
</gene>
<name>U2SNJ7_LEIAQ</name>
<accession>U2SNJ7</accession>
<dbReference type="PATRIC" id="fig|1358026.3.peg.3804"/>
<reference evidence="6 7" key="1">
    <citation type="submission" date="2013-08" db="EMBL/GenBank/DDBJ databases">
        <authorList>
            <person name="Weinstock G."/>
            <person name="Sodergren E."/>
            <person name="Wylie T."/>
            <person name="Fulton L."/>
            <person name="Fulton R."/>
            <person name="Fronick C."/>
            <person name="O'Laughlin M."/>
            <person name="Godfrey J."/>
            <person name="Miner T."/>
            <person name="Herter B."/>
            <person name="Appelbaum E."/>
            <person name="Cordes M."/>
            <person name="Lek S."/>
            <person name="Wollam A."/>
            <person name="Pepin K.H."/>
            <person name="Palsikar V.B."/>
            <person name="Mitreva M."/>
            <person name="Wilson R.K."/>
        </authorList>
    </citation>
    <scope>NUCLEOTIDE SEQUENCE [LARGE SCALE GENOMIC DNA]</scope>
    <source>
        <strain evidence="6 7">ATCC 14665</strain>
    </source>
</reference>
<keyword evidence="4 5" id="KW-0472">Membrane</keyword>
<protein>
    <submittedName>
        <fullName evidence="6">Uncharacterized protein</fullName>
    </submittedName>
</protein>
<sequence length="43" mass="4601">MLLLAADWVAQHALPAAVPVGLVTVVLGGGYFVWLLIAEGRRR</sequence>
<dbReference type="InterPro" id="IPR037294">
    <property type="entry name" value="ABC_BtuC-like"/>
</dbReference>
<evidence type="ECO:0000256" key="2">
    <source>
        <dbReference type="ARBA" id="ARBA00022692"/>
    </source>
</evidence>
<dbReference type="AlphaFoldDB" id="U2SNJ7"/>
<evidence type="ECO:0000256" key="4">
    <source>
        <dbReference type="ARBA" id="ARBA00023136"/>
    </source>
</evidence>
<feature type="transmembrane region" description="Helical" evidence="5">
    <location>
        <begin position="12"/>
        <end position="37"/>
    </location>
</feature>
<dbReference type="Gene3D" id="1.10.3470.10">
    <property type="entry name" value="ABC transporter involved in vitamin B12 uptake, BtuC"/>
    <property type="match status" value="1"/>
</dbReference>
<dbReference type="HOGENOM" id="CLU_3235477_0_0_11"/>
<evidence type="ECO:0000256" key="1">
    <source>
        <dbReference type="ARBA" id="ARBA00004141"/>
    </source>
</evidence>
<dbReference type="Proteomes" id="UP000016605">
    <property type="component" value="Unassembled WGS sequence"/>
</dbReference>
<evidence type="ECO:0000256" key="5">
    <source>
        <dbReference type="SAM" id="Phobius"/>
    </source>
</evidence>
<organism evidence="6 7">
    <name type="scientific">Leifsonia aquatica ATCC 14665</name>
    <dbReference type="NCBI Taxonomy" id="1358026"/>
    <lineage>
        <taxon>Bacteria</taxon>
        <taxon>Bacillati</taxon>
        <taxon>Actinomycetota</taxon>
        <taxon>Actinomycetes</taxon>
        <taxon>Micrococcales</taxon>
        <taxon>Microbacteriaceae</taxon>
        <taxon>Leifsonia</taxon>
    </lineage>
</organism>
<dbReference type="GO" id="GO:0016020">
    <property type="term" value="C:membrane"/>
    <property type="evidence" value="ECO:0007669"/>
    <property type="project" value="UniProtKB-SubCell"/>
</dbReference>
<evidence type="ECO:0000313" key="6">
    <source>
        <dbReference type="EMBL" id="ERK66953.1"/>
    </source>
</evidence>
<evidence type="ECO:0000313" key="7">
    <source>
        <dbReference type="Proteomes" id="UP000016605"/>
    </source>
</evidence>
<evidence type="ECO:0000256" key="3">
    <source>
        <dbReference type="ARBA" id="ARBA00022989"/>
    </source>
</evidence>
<keyword evidence="3 5" id="KW-1133">Transmembrane helix</keyword>